<dbReference type="FunFam" id="1.10.510.10:FF:000040">
    <property type="entry name" value="Mitogen-activated protein kinase"/>
    <property type="match status" value="1"/>
</dbReference>
<sequence length="403" mass="45315">VVAHTISSTNASRQDLMTIPADELPRHTFSMKGLGKEFTVDVKYTPLKILGSGAYGVVVAARDHALDRKVAIKQVANVFDDEIDALRVLREIKLLRHFNHTNIVKLYDIVQPVSLERFRDLYLVMEHMDSDLHKIAQSTPRQLTDDHVKYILIQLLSGVNHMHSANVIHRDLKPSNILLNAACDLRICDFGLARGVYTDGQSDQMPMTEYVVTRWYRAPEVLCSAPYSYPVDMWSIGCIFAEMLKSEPLFPGDNSADMLKRIQQVLGTQAMAQLKTRTNHPRALQFLTDMKPCPPIPFTRLYPKASASAIDLLSSMLRAVPEERITIEQALAHPYLQTFISAHVVTPVDTFCFDFEKGAHSRDAIRHLMYGEVCSLHALPTAQPPSSPSFQPLPAGVRRSRSE</sequence>
<keyword evidence="2 8" id="KW-0808">Transferase</keyword>
<dbReference type="Gene3D" id="3.30.200.20">
    <property type="entry name" value="Phosphorylase Kinase, domain 1"/>
    <property type="match status" value="1"/>
</dbReference>
<accession>A0A0H5REJ5</accession>
<comment type="catalytic activity">
    <reaction evidence="8">
        <text>L-threonyl-[protein] + ATP = O-phospho-L-threonyl-[protein] + ADP + H(+)</text>
        <dbReference type="Rhea" id="RHEA:46608"/>
        <dbReference type="Rhea" id="RHEA-COMP:11060"/>
        <dbReference type="Rhea" id="RHEA-COMP:11605"/>
        <dbReference type="ChEBI" id="CHEBI:15378"/>
        <dbReference type="ChEBI" id="CHEBI:30013"/>
        <dbReference type="ChEBI" id="CHEBI:30616"/>
        <dbReference type="ChEBI" id="CHEBI:61977"/>
        <dbReference type="ChEBI" id="CHEBI:456216"/>
        <dbReference type="EC" id="2.7.11.24"/>
    </reaction>
</comment>
<keyword evidence="4 8" id="KW-0418">Kinase</keyword>
<feature type="binding site" evidence="6">
    <location>
        <position position="73"/>
    </location>
    <ligand>
        <name>ATP</name>
        <dbReference type="ChEBI" id="CHEBI:30616"/>
    </ligand>
</feature>
<dbReference type="SUPFAM" id="SSF56112">
    <property type="entry name" value="Protein kinase-like (PK-like)"/>
    <property type="match status" value="1"/>
</dbReference>
<dbReference type="GO" id="GO:0005524">
    <property type="term" value="F:ATP binding"/>
    <property type="evidence" value="ECO:0007669"/>
    <property type="project" value="UniProtKB-UniRule"/>
</dbReference>
<evidence type="ECO:0000256" key="8">
    <source>
        <dbReference type="RuleBase" id="RU361165"/>
    </source>
</evidence>
<keyword evidence="1 7" id="KW-0723">Serine/threonine-protein kinase</keyword>
<keyword evidence="5 6" id="KW-0067">ATP-binding</keyword>
<dbReference type="InterPro" id="IPR000719">
    <property type="entry name" value="Prot_kinase_dom"/>
</dbReference>
<dbReference type="AlphaFoldDB" id="A0A0H5REJ5"/>
<comment type="cofactor">
    <cofactor evidence="8">
        <name>Mg(2+)</name>
        <dbReference type="ChEBI" id="CHEBI:18420"/>
    </cofactor>
</comment>
<proteinExistence type="inferred from homology"/>
<dbReference type="PROSITE" id="PS01351">
    <property type="entry name" value="MAPK"/>
    <property type="match status" value="1"/>
</dbReference>
<evidence type="ECO:0000256" key="1">
    <source>
        <dbReference type="ARBA" id="ARBA00022527"/>
    </source>
</evidence>
<dbReference type="PROSITE" id="PS50011">
    <property type="entry name" value="PROTEIN_KINASE_DOM"/>
    <property type="match status" value="1"/>
</dbReference>
<dbReference type="GO" id="GO:0004707">
    <property type="term" value="F:MAP kinase activity"/>
    <property type="evidence" value="ECO:0007669"/>
    <property type="project" value="UniProtKB-EC"/>
</dbReference>
<dbReference type="InterPro" id="IPR050117">
    <property type="entry name" value="MAPK"/>
</dbReference>
<dbReference type="SMART" id="SM00220">
    <property type="entry name" value="S_TKc"/>
    <property type="match status" value="1"/>
</dbReference>
<evidence type="ECO:0000313" key="11">
    <source>
        <dbReference type="EMBL" id="CRZ11957.1"/>
    </source>
</evidence>
<feature type="region of interest" description="Disordered" evidence="9">
    <location>
        <begin position="382"/>
        <end position="403"/>
    </location>
</feature>
<dbReference type="InterPro" id="IPR017441">
    <property type="entry name" value="Protein_kinase_ATP_BS"/>
</dbReference>
<dbReference type="EC" id="2.7.11.24" evidence="8"/>
<evidence type="ECO:0000256" key="2">
    <source>
        <dbReference type="ARBA" id="ARBA00022679"/>
    </source>
</evidence>
<dbReference type="InterPro" id="IPR003527">
    <property type="entry name" value="MAP_kinase_CS"/>
</dbReference>
<evidence type="ECO:0000256" key="7">
    <source>
        <dbReference type="RuleBase" id="RU000304"/>
    </source>
</evidence>
<dbReference type="PROSITE" id="PS00108">
    <property type="entry name" value="PROTEIN_KINASE_ST"/>
    <property type="match status" value="1"/>
</dbReference>
<name>A0A0H5REJ5_9EUKA</name>
<dbReference type="Gene3D" id="1.10.510.10">
    <property type="entry name" value="Transferase(Phosphotransferase) domain 1"/>
    <property type="match status" value="1"/>
</dbReference>
<comment type="similarity">
    <text evidence="8">Belongs to the protein kinase superfamily. Ser/Thr protein kinase family. MAP kinase subfamily.</text>
</comment>
<comment type="activity regulation">
    <text evidence="8">Activated by threonine and tyrosine phosphorylation.</text>
</comment>
<dbReference type="FunFam" id="3.30.200.20:FF:000046">
    <property type="entry name" value="Mitogen-activated protein kinase"/>
    <property type="match status" value="1"/>
</dbReference>
<keyword evidence="8" id="KW-0460">Magnesium</keyword>
<evidence type="ECO:0000256" key="5">
    <source>
        <dbReference type="ARBA" id="ARBA00022840"/>
    </source>
</evidence>
<dbReference type="EMBL" id="HACM01011515">
    <property type="protein sequence ID" value="CRZ11957.1"/>
    <property type="molecule type" value="Transcribed_RNA"/>
</dbReference>
<feature type="non-terminal residue" evidence="11">
    <location>
        <position position="1"/>
    </location>
</feature>
<organism evidence="11">
    <name type="scientific">Spongospora subterranea</name>
    <dbReference type="NCBI Taxonomy" id="70186"/>
    <lineage>
        <taxon>Eukaryota</taxon>
        <taxon>Sar</taxon>
        <taxon>Rhizaria</taxon>
        <taxon>Endomyxa</taxon>
        <taxon>Phytomyxea</taxon>
        <taxon>Plasmodiophorida</taxon>
        <taxon>Plasmodiophoridae</taxon>
        <taxon>Spongospora</taxon>
    </lineage>
</organism>
<dbReference type="PANTHER" id="PTHR24055">
    <property type="entry name" value="MITOGEN-ACTIVATED PROTEIN KINASE"/>
    <property type="match status" value="1"/>
</dbReference>
<evidence type="ECO:0000256" key="6">
    <source>
        <dbReference type="PROSITE-ProRule" id="PRU10141"/>
    </source>
</evidence>
<evidence type="ECO:0000256" key="4">
    <source>
        <dbReference type="ARBA" id="ARBA00022777"/>
    </source>
</evidence>
<feature type="domain" description="Protein kinase" evidence="10">
    <location>
        <begin position="44"/>
        <end position="336"/>
    </location>
</feature>
<keyword evidence="3 6" id="KW-0547">Nucleotide-binding</keyword>
<dbReference type="InterPro" id="IPR008271">
    <property type="entry name" value="Ser/Thr_kinase_AS"/>
</dbReference>
<evidence type="ECO:0000256" key="9">
    <source>
        <dbReference type="SAM" id="MobiDB-lite"/>
    </source>
</evidence>
<evidence type="ECO:0000256" key="3">
    <source>
        <dbReference type="ARBA" id="ARBA00022741"/>
    </source>
</evidence>
<evidence type="ECO:0000259" key="10">
    <source>
        <dbReference type="PROSITE" id="PS50011"/>
    </source>
</evidence>
<protein>
    <recommendedName>
        <fullName evidence="8">Mitogen-activated protein kinase</fullName>
        <ecNumber evidence="8">2.7.11.24</ecNumber>
    </recommendedName>
</protein>
<reference evidence="11" key="1">
    <citation type="submission" date="2015-04" db="EMBL/GenBank/DDBJ databases">
        <title>The genome sequence of the plant pathogenic Rhizarian Plasmodiophora brassicae reveals insights in its biotrophic life cycle and the origin of chitin synthesis.</title>
        <authorList>
            <person name="Schwelm A."/>
            <person name="Fogelqvist J."/>
            <person name="Knaust A."/>
            <person name="Julke S."/>
            <person name="Lilja T."/>
            <person name="Dhandapani V."/>
            <person name="Bonilla-Rosso G."/>
            <person name="Karlsson M."/>
            <person name="Shevchenko A."/>
            <person name="Choi S.R."/>
            <person name="Kim H.G."/>
            <person name="Park J.Y."/>
            <person name="Lim Y.P."/>
            <person name="Ludwig-Muller J."/>
            <person name="Dixelius C."/>
        </authorList>
    </citation>
    <scope>NUCLEOTIDE SEQUENCE</scope>
    <source>
        <tissue evidence="11">Potato root galls</tissue>
    </source>
</reference>
<dbReference type="InterPro" id="IPR011009">
    <property type="entry name" value="Kinase-like_dom_sf"/>
</dbReference>
<dbReference type="PROSITE" id="PS00107">
    <property type="entry name" value="PROTEIN_KINASE_ATP"/>
    <property type="match status" value="1"/>
</dbReference>
<dbReference type="Pfam" id="PF00069">
    <property type="entry name" value="Pkinase"/>
    <property type="match status" value="1"/>
</dbReference>
<dbReference type="CDD" id="cd07834">
    <property type="entry name" value="STKc_MAPK"/>
    <property type="match status" value="1"/>
</dbReference>